<evidence type="ECO:0000256" key="1">
    <source>
        <dbReference type="ARBA" id="ARBA00004370"/>
    </source>
</evidence>
<dbReference type="STRING" id="299255.SAMN02745129_4245"/>
<evidence type="ECO:0000313" key="8">
    <source>
        <dbReference type="Proteomes" id="UP000184268"/>
    </source>
</evidence>
<feature type="domain" description="Fatty acid hydroxylase" evidence="6">
    <location>
        <begin position="123"/>
        <end position="271"/>
    </location>
</feature>
<dbReference type="GO" id="GO:0005506">
    <property type="term" value="F:iron ion binding"/>
    <property type="evidence" value="ECO:0007669"/>
    <property type="project" value="InterPro"/>
</dbReference>
<evidence type="ECO:0000256" key="5">
    <source>
        <dbReference type="SAM" id="Phobius"/>
    </source>
</evidence>
<feature type="transmembrane region" description="Helical" evidence="5">
    <location>
        <begin position="109"/>
        <end position="128"/>
    </location>
</feature>
<dbReference type="InterPro" id="IPR006694">
    <property type="entry name" value="Fatty_acid_hydroxylase"/>
</dbReference>
<dbReference type="GO" id="GO:0016491">
    <property type="term" value="F:oxidoreductase activity"/>
    <property type="evidence" value="ECO:0007669"/>
    <property type="project" value="InterPro"/>
</dbReference>
<feature type="transmembrane region" description="Helical" evidence="5">
    <location>
        <begin position="76"/>
        <end position="97"/>
    </location>
</feature>
<dbReference type="GO" id="GO:0008610">
    <property type="term" value="P:lipid biosynthetic process"/>
    <property type="evidence" value="ECO:0007669"/>
    <property type="project" value="InterPro"/>
</dbReference>
<dbReference type="RefSeq" id="WP_067660472.1">
    <property type="nucleotide sequence ID" value="NZ_FQXG01000007.1"/>
</dbReference>
<reference evidence="7 8" key="1">
    <citation type="submission" date="2016-11" db="EMBL/GenBank/DDBJ databases">
        <authorList>
            <person name="Jaros S."/>
            <person name="Januszkiewicz K."/>
            <person name="Wedrychowicz H."/>
        </authorList>
    </citation>
    <scope>NUCLEOTIDE SEQUENCE [LARGE SCALE GENOMIC DNA]</scope>
    <source>
        <strain evidence="7 8">DSM 16917</strain>
    </source>
</reference>
<organism evidence="7 8">
    <name type="scientific">Ferrimonas marina</name>
    <dbReference type="NCBI Taxonomy" id="299255"/>
    <lineage>
        <taxon>Bacteria</taxon>
        <taxon>Pseudomonadati</taxon>
        <taxon>Pseudomonadota</taxon>
        <taxon>Gammaproteobacteria</taxon>
        <taxon>Alteromonadales</taxon>
        <taxon>Ferrimonadaceae</taxon>
        <taxon>Ferrimonas</taxon>
    </lineage>
</organism>
<accession>A0A1M5YIK7</accession>
<dbReference type="Proteomes" id="UP000184268">
    <property type="component" value="Unassembled WGS sequence"/>
</dbReference>
<feature type="transmembrane region" description="Helical" evidence="5">
    <location>
        <begin position="23"/>
        <end position="40"/>
    </location>
</feature>
<dbReference type="PANTHER" id="PTHR11863">
    <property type="entry name" value="STEROL DESATURASE"/>
    <property type="match status" value="1"/>
</dbReference>
<dbReference type="EMBL" id="FQXG01000007">
    <property type="protein sequence ID" value="SHI11373.1"/>
    <property type="molecule type" value="Genomic_DNA"/>
</dbReference>
<gene>
    <name evidence="7" type="ORF">SAMN02745129_4245</name>
</gene>
<keyword evidence="2 5" id="KW-0812">Transmembrane</keyword>
<dbReference type="OrthoDB" id="9770329at2"/>
<name>A0A1M5YIK7_9GAMM</name>
<protein>
    <submittedName>
        <fullName evidence="7">Sterol desaturase/sphingolipid hydroxylase, fatty acid hydroxylase superfamily</fullName>
    </submittedName>
</protein>
<evidence type="ECO:0000313" key="7">
    <source>
        <dbReference type="EMBL" id="SHI11373.1"/>
    </source>
</evidence>
<keyword evidence="8" id="KW-1185">Reference proteome</keyword>
<keyword evidence="3 5" id="KW-1133">Transmembrane helix</keyword>
<evidence type="ECO:0000259" key="6">
    <source>
        <dbReference type="Pfam" id="PF04116"/>
    </source>
</evidence>
<proteinExistence type="predicted"/>
<sequence>MEFLNTNLAELAAAFGNANTRLFWGYLLSALLLATGLFWWQGQRGWGAWLRFLFPRRVYGHLSARLDVAMWVINKLIRAATFGGVVLTMVPVALGLSDALEAGFGPMTPLAWPAWAVMASFTLALFLFDDLTRFLLHLALHKVPVLWDIHKVHHSAPVLTPMTVYRSHPLESLLYATRMGLTQGLVVGLCYYLFGPTLKMQEILGANALVFLFNLAGSNLRHSHLWLSWGTGWERWVISPAQHQVHHSDDPAHFDRNLGTALAIWDRLCGTWLPARGNRPTGFGVGGSDPGHPTLLSLYLGPFRDIARRLRRP</sequence>
<evidence type="ECO:0000256" key="3">
    <source>
        <dbReference type="ARBA" id="ARBA00022989"/>
    </source>
</evidence>
<evidence type="ECO:0000256" key="2">
    <source>
        <dbReference type="ARBA" id="ARBA00022692"/>
    </source>
</evidence>
<dbReference type="AlphaFoldDB" id="A0A1M5YIK7"/>
<comment type="subcellular location">
    <subcellularLocation>
        <location evidence="1">Membrane</location>
    </subcellularLocation>
</comment>
<evidence type="ECO:0000256" key="4">
    <source>
        <dbReference type="ARBA" id="ARBA00023136"/>
    </source>
</evidence>
<dbReference type="InterPro" id="IPR050307">
    <property type="entry name" value="Sterol_Desaturase_Related"/>
</dbReference>
<dbReference type="Pfam" id="PF04116">
    <property type="entry name" value="FA_hydroxylase"/>
    <property type="match status" value="1"/>
</dbReference>
<dbReference type="GO" id="GO:0016020">
    <property type="term" value="C:membrane"/>
    <property type="evidence" value="ECO:0007669"/>
    <property type="project" value="UniProtKB-SubCell"/>
</dbReference>
<keyword evidence="4 5" id="KW-0472">Membrane</keyword>